<dbReference type="Pfam" id="PF15239">
    <property type="entry name" value="CFAP96-like"/>
    <property type="match status" value="1"/>
</dbReference>
<dbReference type="PANTHER" id="PTHR31144:SF1">
    <property type="entry name" value="UPF0602 PROTEIN C4ORF47"/>
    <property type="match status" value="1"/>
</dbReference>
<proteinExistence type="inferred from homology"/>
<feature type="compositionally biased region" description="Basic and acidic residues" evidence="6">
    <location>
        <begin position="78"/>
        <end position="96"/>
    </location>
</feature>
<organism evidence="7">
    <name type="scientific">Chrysotila carterae</name>
    <name type="common">Marine alga</name>
    <name type="synonym">Syracosphaera carterae</name>
    <dbReference type="NCBI Taxonomy" id="13221"/>
    <lineage>
        <taxon>Eukaryota</taxon>
        <taxon>Haptista</taxon>
        <taxon>Haptophyta</taxon>
        <taxon>Prymnesiophyceae</taxon>
        <taxon>Isochrysidales</taxon>
        <taxon>Isochrysidaceae</taxon>
        <taxon>Chrysotila</taxon>
    </lineage>
</organism>
<name>A0A7S4C2H8_CHRCT</name>
<evidence type="ECO:0000256" key="3">
    <source>
        <dbReference type="ARBA" id="ARBA00023212"/>
    </source>
</evidence>
<evidence type="ECO:0000256" key="1">
    <source>
        <dbReference type="ARBA" id="ARBA00004300"/>
    </source>
</evidence>
<accession>A0A7S4C2H8</accession>
<feature type="compositionally biased region" description="Polar residues" evidence="6">
    <location>
        <begin position="307"/>
        <end position="317"/>
    </location>
</feature>
<evidence type="ECO:0000256" key="2">
    <source>
        <dbReference type="ARBA" id="ARBA00022490"/>
    </source>
</evidence>
<feature type="region of interest" description="Disordered" evidence="6">
    <location>
        <begin position="229"/>
        <end position="325"/>
    </location>
</feature>
<evidence type="ECO:0000256" key="4">
    <source>
        <dbReference type="ARBA" id="ARBA00035656"/>
    </source>
</evidence>
<keyword evidence="3" id="KW-0206">Cytoskeleton</keyword>
<comment type="similarity">
    <text evidence="4">Belongs to the CFAP96 family.</text>
</comment>
<evidence type="ECO:0000313" key="7">
    <source>
        <dbReference type="EMBL" id="CAE0784934.1"/>
    </source>
</evidence>
<dbReference type="GO" id="GO:0005813">
    <property type="term" value="C:centrosome"/>
    <property type="evidence" value="ECO:0007669"/>
    <property type="project" value="UniProtKB-SubCell"/>
</dbReference>
<reference evidence="7" key="1">
    <citation type="submission" date="2021-01" db="EMBL/GenBank/DDBJ databases">
        <authorList>
            <person name="Corre E."/>
            <person name="Pelletier E."/>
            <person name="Niang G."/>
            <person name="Scheremetjew M."/>
            <person name="Finn R."/>
            <person name="Kale V."/>
            <person name="Holt S."/>
            <person name="Cochrane G."/>
            <person name="Meng A."/>
            <person name="Brown T."/>
            <person name="Cohen L."/>
        </authorList>
    </citation>
    <scope>NUCLEOTIDE SEQUENCE</scope>
    <source>
        <strain evidence="7">CCMP645</strain>
    </source>
</reference>
<feature type="region of interest" description="Disordered" evidence="6">
    <location>
        <begin position="78"/>
        <end position="105"/>
    </location>
</feature>
<feature type="region of interest" description="Disordered" evidence="6">
    <location>
        <begin position="13"/>
        <end position="64"/>
    </location>
</feature>
<evidence type="ECO:0000256" key="6">
    <source>
        <dbReference type="SAM" id="MobiDB-lite"/>
    </source>
</evidence>
<dbReference type="InterPro" id="IPR029358">
    <property type="entry name" value="CFAP96"/>
</dbReference>
<feature type="compositionally biased region" description="Basic and acidic residues" evidence="6">
    <location>
        <begin position="276"/>
        <end position="289"/>
    </location>
</feature>
<dbReference type="EMBL" id="HBIZ01060308">
    <property type="protein sequence ID" value="CAE0784934.1"/>
    <property type="molecule type" value="Transcribed_RNA"/>
</dbReference>
<feature type="region of interest" description="Disordered" evidence="6">
    <location>
        <begin position="190"/>
        <end position="210"/>
    </location>
</feature>
<dbReference type="AlphaFoldDB" id="A0A7S4C2H8"/>
<dbReference type="PANTHER" id="PTHR31144">
    <property type="entry name" value="UPF0602 PROTEIN C4ORF47"/>
    <property type="match status" value="1"/>
</dbReference>
<sequence>MPDNLMQNTFNTYGTFSTPSFGGVGEPYTDKRPADSRVKGKQFTTNQPRRGQTGDNWNRGTGRKADWNVLFEGEKYADPHTADRKSKNEERAKHLTPDGFKYTSPSKKNTGLGNYYGTIGAKFSHEPEYNVLNKEMKPPAVAPQPRQMLTSPMKRGSHLTPGIAFGPPPTADGVRKKEYFHLTDEYNRAHAAEQAQRKHHEEMRGGRPPFRAMSRSLDFFDSHKSVAASKVYTEDPPVPARELKSANSSPKPAVPFYPSRAPRSGRLGTFEPFPKYQEDPLEEKLKQAREAAAASKISGPAFRPTSKPKSTRTQSILFRQPGVSL</sequence>
<feature type="compositionally biased region" description="Basic and acidic residues" evidence="6">
    <location>
        <begin position="28"/>
        <end position="38"/>
    </location>
</feature>
<keyword evidence="2" id="KW-0963">Cytoplasm</keyword>
<feature type="compositionally biased region" description="Basic and acidic residues" evidence="6">
    <location>
        <begin position="190"/>
        <end position="205"/>
    </location>
</feature>
<dbReference type="GO" id="GO:0005881">
    <property type="term" value="C:cytoplasmic microtubule"/>
    <property type="evidence" value="ECO:0007669"/>
    <property type="project" value="TreeGrafter"/>
</dbReference>
<gene>
    <name evidence="7" type="ORF">PCAR00345_LOCUS37642</name>
</gene>
<comment type="subcellular location">
    <subcellularLocation>
        <location evidence="1">Cytoplasm</location>
        <location evidence="1">Cytoskeleton</location>
        <location evidence="1">Microtubule organizing center</location>
        <location evidence="1">Centrosome</location>
    </subcellularLocation>
</comment>
<protein>
    <recommendedName>
        <fullName evidence="5">Cilia-and flagella-associated protein 96</fullName>
    </recommendedName>
</protein>
<feature type="compositionally biased region" description="Polar residues" evidence="6">
    <location>
        <begin position="42"/>
        <end position="59"/>
    </location>
</feature>
<evidence type="ECO:0000256" key="5">
    <source>
        <dbReference type="ARBA" id="ARBA00035693"/>
    </source>
</evidence>